<dbReference type="EMBL" id="KN821809">
    <property type="protein sequence ID" value="KIJ04463.1"/>
    <property type="molecule type" value="Genomic_DNA"/>
</dbReference>
<evidence type="ECO:0000313" key="2">
    <source>
        <dbReference type="EMBL" id="KIJ04463.1"/>
    </source>
</evidence>
<feature type="compositionally biased region" description="Basic and acidic residues" evidence="1">
    <location>
        <begin position="97"/>
        <end position="114"/>
    </location>
</feature>
<feature type="compositionally biased region" description="Basic and acidic residues" evidence="1">
    <location>
        <begin position="136"/>
        <end position="145"/>
    </location>
</feature>
<proteinExistence type="predicted"/>
<feature type="region of interest" description="Disordered" evidence="1">
    <location>
        <begin position="16"/>
        <end position="37"/>
    </location>
</feature>
<dbReference type="OrthoDB" id="47785at2759"/>
<feature type="region of interest" description="Disordered" evidence="1">
    <location>
        <begin position="186"/>
        <end position="205"/>
    </location>
</feature>
<organism evidence="2 3">
    <name type="scientific">Paxillus involutus ATCC 200175</name>
    <dbReference type="NCBI Taxonomy" id="664439"/>
    <lineage>
        <taxon>Eukaryota</taxon>
        <taxon>Fungi</taxon>
        <taxon>Dikarya</taxon>
        <taxon>Basidiomycota</taxon>
        <taxon>Agaricomycotina</taxon>
        <taxon>Agaricomycetes</taxon>
        <taxon>Agaricomycetidae</taxon>
        <taxon>Boletales</taxon>
        <taxon>Paxilineae</taxon>
        <taxon>Paxillaceae</taxon>
        <taxon>Paxillus</taxon>
    </lineage>
</organism>
<name>A0A0C9SZC1_PAXIN</name>
<evidence type="ECO:0000256" key="1">
    <source>
        <dbReference type="SAM" id="MobiDB-lite"/>
    </source>
</evidence>
<evidence type="ECO:0000313" key="3">
    <source>
        <dbReference type="Proteomes" id="UP000053647"/>
    </source>
</evidence>
<gene>
    <name evidence="2" type="ORF">PAXINDRAFT_104170</name>
</gene>
<dbReference type="HOGENOM" id="CLU_1251030_0_0_1"/>
<sequence length="221" mass="24649">MYRDDDLERAIALSLKETPASNSHMSQDDVVPVDALDEEEERFQAELQRAIEASKAGTDAHRGLAQVPKPTDTSESQASQGGTSTPSGSVPFLSERAQLEKERLERLKRLRNESDDPEAGLEKSQPPPVKRQHLTSAHERTDRRINQFPSTISSSSSHASLEEKQRGKTSNVMTPVMDQLFWEGELRPTANKHSQPREDGRASFRLTEILGPSIHSLVEEN</sequence>
<feature type="compositionally biased region" description="Polar residues" evidence="1">
    <location>
        <begin position="71"/>
        <end position="88"/>
    </location>
</feature>
<dbReference type="Pfam" id="PF02809">
    <property type="entry name" value="UIM"/>
    <property type="match status" value="2"/>
</dbReference>
<protein>
    <submittedName>
        <fullName evidence="2">Uncharacterized protein</fullName>
    </submittedName>
</protein>
<dbReference type="AlphaFoldDB" id="A0A0C9SZC1"/>
<feature type="region of interest" description="Disordered" evidence="1">
    <location>
        <begin position="49"/>
        <end position="173"/>
    </location>
</feature>
<dbReference type="Proteomes" id="UP000053647">
    <property type="component" value="Unassembled WGS sequence"/>
</dbReference>
<keyword evidence="3" id="KW-1185">Reference proteome</keyword>
<accession>A0A0C9SZC1</accession>
<reference evidence="2 3" key="1">
    <citation type="submission" date="2014-06" db="EMBL/GenBank/DDBJ databases">
        <authorList>
            <consortium name="DOE Joint Genome Institute"/>
            <person name="Kuo A."/>
            <person name="Kohler A."/>
            <person name="Nagy L.G."/>
            <person name="Floudas D."/>
            <person name="Copeland A."/>
            <person name="Barry K.W."/>
            <person name="Cichocki N."/>
            <person name="Veneault-Fourrey C."/>
            <person name="LaButti K."/>
            <person name="Lindquist E.A."/>
            <person name="Lipzen A."/>
            <person name="Lundell T."/>
            <person name="Morin E."/>
            <person name="Murat C."/>
            <person name="Sun H."/>
            <person name="Tunlid A."/>
            <person name="Henrissat B."/>
            <person name="Grigoriev I.V."/>
            <person name="Hibbett D.S."/>
            <person name="Martin F."/>
            <person name="Nordberg H.P."/>
            <person name="Cantor M.N."/>
            <person name="Hua S.X."/>
        </authorList>
    </citation>
    <scope>NUCLEOTIDE SEQUENCE [LARGE SCALE GENOMIC DNA]</scope>
    <source>
        <strain evidence="2 3">ATCC 200175</strain>
    </source>
</reference>
<feature type="compositionally biased region" description="Low complexity" evidence="1">
    <location>
        <begin position="150"/>
        <end position="159"/>
    </location>
</feature>
<dbReference type="Gene3D" id="6.10.140.100">
    <property type="match status" value="1"/>
</dbReference>
<dbReference type="InterPro" id="IPR003903">
    <property type="entry name" value="UIM_dom"/>
</dbReference>
<reference evidence="3" key="2">
    <citation type="submission" date="2015-01" db="EMBL/GenBank/DDBJ databases">
        <title>Evolutionary Origins and Diversification of the Mycorrhizal Mutualists.</title>
        <authorList>
            <consortium name="DOE Joint Genome Institute"/>
            <consortium name="Mycorrhizal Genomics Consortium"/>
            <person name="Kohler A."/>
            <person name="Kuo A."/>
            <person name="Nagy L.G."/>
            <person name="Floudas D."/>
            <person name="Copeland A."/>
            <person name="Barry K.W."/>
            <person name="Cichocki N."/>
            <person name="Veneault-Fourrey C."/>
            <person name="LaButti K."/>
            <person name="Lindquist E.A."/>
            <person name="Lipzen A."/>
            <person name="Lundell T."/>
            <person name="Morin E."/>
            <person name="Murat C."/>
            <person name="Riley R."/>
            <person name="Ohm R."/>
            <person name="Sun H."/>
            <person name="Tunlid A."/>
            <person name="Henrissat B."/>
            <person name="Grigoriev I.V."/>
            <person name="Hibbett D.S."/>
            <person name="Martin F."/>
        </authorList>
    </citation>
    <scope>NUCLEOTIDE SEQUENCE [LARGE SCALE GENOMIC DNA]</scope>
    <source>
        <strain evidence="3">ATCC 200175</strain>
    </source>
</reference>